<dbReference type="SUPFAM" id="SSF50090">
    <property type="entry name" value="Electron transport accessory proteins"/>
    <property type="match status" value="1"/>
</dbReference>
<evidence type="ECO:0000313" key="7">
    <source>
        <dbReference type="EMBL" id="KAG8473979.1"/>
    </source>
</evidence>
<dbReference type="Pfam" id="PF00781">
    <property type="entry name" value="DAGK_cat"/>
    <property type="match status" value="1"/>
</dbReference>
<feature type="compositionally biased region" description="Low complexity" evidence="5">
    <location>
        <begin position="1"/>
        <end position="19"/>
    </location>
</feature>
<dbReference type="Gene3D" id="2.60.200.40">
    <property type="match status" value="1"/>
</dbReference>
<protein>
    <recommendedName>
        <fullName evidence="6">DAGKc domain-containing protein</fullName>
    </recommendedName>
</protein>
<keyword evidence="3" id="KW-0418">Kinase</keyword>
<dbReference type="Pfam" id="PF19279">
    <property type="entry name" value="YegS_C"/>
    <property type="match status" value="1"/>
</dbReference>
<accession>A0A8J6CIS3</accession>
<keyword evidence="2" id="KW-0547">Nucleotide-binding</keyword>
<dbReference type="InterPro" id="IPR001206">
    <property type="entry name" value="Diacylglycerol_kinase_cat_dom"/>
</dbReference>
<keyword evidence="1" id="KW-0808">Transferase</keyword>
<dbReference type="InterPro" id="IPR045540">
    <property type="entry name" value="YegS/DAGK_C"/>
</dbReference>
<evidence type="ECO:0000256" key="3">
    <source>
        <dbReference type="ARBA" id="ARBA00022777"/>
    </source>
</evidence>
<dbReference type="Pfam" id="PF02941">
    <property type="entry name" value="FeThRed_A"/>
    <property type="match status" value="1"/>
</dbReference>
<dbReference type="GO" id="GO:0016020">
    <property type="term" value="C:membrane"/>
    <property type="evidence" value="ECO:0007669"/>
    <property type="project" value="GOC"/>
</dbReference>
<proteinExistence type="predicted"/>
<dbReference type="Gene3D" id="3.40.50.10330">
    <property type="entry name" value="Probable inorganic polyphosphate/atp-NAD kinase, domain 1"/>
    <property type="match status" value="1"/>
</dbReference>
<dbReference type="GO" id="GO:0001729">
    <property type="term" value="F:ceramide kinase activity"/>
    <property type="evidence" value="ECO:0007669"/>
    <property type="project" value="TreeGrafter"/>
</dbReference>
<comment type="caution">
    <text evidence="7">The sequence shown here is derived from an EMBL/GenBank/DDBJ whole genome shotgun (WGS) entry which is preliminary data.</text>
</comment>
<dbReference type="PANTHER" id="PTHR12358">
    <property type="entry name" value="SPHINGOSINE KINASE"/>
    <property type="match status" value="1"/>
</dbReference>
<name>A0A8J6CIS3_9ROSI</name>
<feature type="compositionally biased region" description="Polar residues" evidence="5">
    <location>
        <begin position="548"/>
        <end position="557"/>
    </location>
</feature>
<dbReference type="GO" id="GO:0006672">
    <property type="term" value="P:ceramide metabolic process"/>
    <property type="evidence" value="ECO:0007669"/>
    <property type="project" value="TreeGrafter"/>
</dbReference>
<dbReference type="SMART" id="SM00046">
    <property type="entry name" value="DAGKc"/>
    <property type="match status" value="1"/>
</dbReference>
<dbReference type="SUPFAM" id="SSF111331">
    <property type="entry name" value="NAD kinase/diacylglycerol kinase-like"/>
    <property type="match status" value="1"/>
</dbReference>
<evidence type="ECO:0000256" key="4">
    <source>
        <dbReference type="ARBA" id="ARBA00022840"/>
    </source>
</evidence>
<dbReference type="InterPro" id="IPR017438">
    <property type="entry name" value="ATP-NAD_kinase_N"/>
</dbReference>
<evidence type="ECO:0000259" key="6">
    <source>
        <dbReference type="PROSITE" id="PS50146"/>
    </source>
</evidence>
<gene>
    <name evidence="7" type="ORF">CXB51_033623</name>
</gene>
<dbReference type="Proteomes" id="UP000701853">
    <property type="component" value="Chromosome 12"/>
</dbReference>
<dbReference type="GO" id="GO:0015979">
    <property type="term" value="P:photosynthesis"/>
    <property type="evidence" value="ECO:0007669"/>
    <property type="project" value="InterPro"/>
</dbReference>
<feature type="region of interest" description="Disordered" evidence="5">
    <location>
        <begin position="498"/>
        <end position="609"/>
    </location>
</feature>
<feature type="compositionally biased region" description="Basic and acidic residues" evidence="5">
    <location>
        <begin position="71"/>
        <end position="85"/>
    </location>
</feature>
<feature type="region of interest" description="Disordered" evidence="5">
    <location>
        <begin position="1"/>
        <end position="85"/>
    </location>
</feature>
<dbReference type="AlphaFoldDB" id="A0A8J6CIS3"/>
<dbReference type="PROSITE" id="PS50146">
    <property type="entry name" value="DAGK"/>
    <property type="match status" value="1"/>
</dbReference>
<dbReference type="InterPro" id="IPR008990">
    <property type="entry name" value="Elect_transpt_acc-like_dom_sf"/>
</dbReference>
<evidence type="ECO:0000256" key="5">
    <source>
        <dbReference type="SAM" id="MobiDB-lite"/>
    </source>
</evidence>
<dbReference type="PANTHER" id="PTHR12358:SF111">
    <property type="entry name" value="CERAMIDE KINASE, ISOFORM A"/>
    <property type="match status" value="1"/>
</dbReference>
<evidence type="ECO:0000256" key="1">
    <source>
        <dbReference type="ARBA" id="ARBA00022679"/>
    </source>
</evidence>
<feature type="domain" description="DAGKc" evidence="6">
    <location>
        <begin position="249"/>
        <end position="388"/>
    </location>
</feature>
<dbReference type="Gene3D" id="2.30.30.50">
    <property type="match status" value="1"/>
</dbReference>
<feature type="compositionally biased region" description="Polar residues" evidence="5">
    <location>
        <begin position="35"/>
        <end position="44"/>
    </location>
</feature>
<dbReference type="OrthoDB" id="3853857at2759"/>
<evidence type="ECO:0000256" key="2">
    <source>
        <dbReference type="ARBA" id="ARBA00022741"/>
    </source>
</evidence>
<keyword evidence="8" id="KW-1185">Reference proteome</keyword>
<feature type="compositionally biased region" description="Polar residues" evidence="5">
    <location>
        <begin position="504"/>
        <end position="515"/>
    </location>
</feature>
<sequence length="1020" mass="111927">MQKSGSLSRSSNSPSVRVSSPPPPPSQQSVRRLSLCSQIATHSSPIVFPEKRTKKLKASSKRSEAPVTDDQTDKSKGDEHRIDVGGDEKSDLLGYVVYTGKLILDKRKNTPNIANPADVEQNSSTDIAKQESVAAKLTSKALVWGSHVLSLDDVISVSYNVGVRHFTVHSYPLKKGSYGLSCFIKPKRSRKDFRFLASSVEEAVQWVGGFADQQCFINCLPHPLVSSKKQASSELFPIDAPPELVFRCRNPPKMLVILNPRSGRGRSSKVFHGIVEPIFKLAGFKLEVVKTTSAGHAKKLASTVDISTCPDGIICVGGDGIINEVLNGLLSRDNQKEGISIPIGIIPAGSDNSLVWTVLGVRDPVSAAISIVKGGLTATDVFAVEWIQTGIIHFGMTVSYYGFVSDVLKLSEKYQKRFGPLRYFVAGFFKFLCLPTYNYEVEYLPAEKEDREGKTSADREVVDMSDLYTDVISRSYMDGIPRASSLSSIDSIMTPSRMSGGEMDTSSNMHASTEPSEYVRGLDPKTKRLSSSRSNVTAEPEVIHPQLPLSSTLNWPRTRSKSRTDKGWSGLTAAHDPSRCSWGNAATNDREDISSTLSDPGPIWDAEPKWDTEANWDVENPIELPGPSDDVDSGINKEVVPRLEDKWVLTKGPFLGIIVCNHACRTVQSSQVVAPRAEHDDNTMDMLLVHGSGRLRLIRFFLLLQMGKHLSLPYVEYVKVKSVKIKAGKHTHNGCGIDGEFFPLNGQVASSLLPEQCRLIGRFPDRHSFSSGISFLSMSLVLSVLSISYLREASKPWQGKSPISWNLESLSGDAWLIVLMDGNSSFPTASIPDVENPKPKRRKGEEEEDVVERRIEIMTLALSSATSASYFITRRNAKPSPVIKTTFMTLKPASFPSPLTAVIVSAGARIIVSCQAVSTASLDKDKKNASASGSAEADEEAKVGAKVKVKVPLKVYHVVREPELDLIGMEGVIKQYVGIWKGKPISANLPYKVEFLKEIEGRGPVKFFVHLKEEELEFLD</sequence>
<evidence type="ECO:0000313" key="8">
    <source>
        <dbReference type="Proteomes" id="UP000701853"/>
    </source>
</evidence>
<reference evidence="7 8" key="1">
    <citation type="journal article" date="2021" name="bioRxiv">
        <title>The Gossypium anomalum genome as a resource for cotton improvement and evolutionary analysis of hybrid incompatibility.</title>
        <authorList>
            <person name="Grover C.E."/>
            <person name="Yuan D."/>
            <person name="Arick M.A."/>
            <person name="Miller E.R."/>
            <person name="Hu G."/>
            <person name="Peterson D.G."/>
            <person name="Wendel J.F."/>
            <person name="Udall J.A."/>
        </authorList>
    </citation>
    <scope>NUCLEOTIDE SEQUENCE [LARGE SCALE GENOMIC DNA]</scope>
    <source>
        <strain evidence="7">JFW-Udall</strain>
        <tissue evidence="7">Leaf</tissue>
    </source>
</reference>
<dbReference type="GO" id="GO:0005524">
    <property type="term" value="F:ATP binding"/>
    <property type="evidence" value="ECO:0007669"/>
    <property type="project" value="UniProtKB-KW"/>
</dbReference>
<keyword evidence="4" id="KW-0067">ATP-binding</keyword>
<dbReference type="EMBL" id="JAHUZN010000012">
    <property type="protein sequence ID" value="KAG8473979.1"/>
    <property type="molecule type" value="Genomic_DNA"/>
</dbReference>
<dbReference type="InterPro" id="IPR016064">
    <property type="entry name" value="NAD/diacylglycerol_kinase_sf"/>
</dbReference>
<dbReference type="InterPro" id="IPR050187">
    <property type="entry name" value="Lipid_Phosphate_FormReg"/>
</dbReference>
<organism evidence="7 8">
    <name type="scientific">Gossypium anomalum</name>
    <dbReference type="NCBI Taxonomy" id="47600"/>
    <lineage>
        <taxon>Eukaryota</taxon>
        <taxon>Viridiplantae</taxon>
        <taxon>Streptophyta</taxon>
        <taxon>Embryophyta</taxon>
        <taxon>Tracheophyta</taxon>
        <taxon>Spermatophyta</taxon>
        <taxon>Magnoliopsida</taxon>
        <taxon>eudicotyledons</taxon>
        <taxon>Gunneridae</taxon>
        <taxon>Pentapetalae</taxon>
        <taxon>rosids</taxon>
        <taxon>malvids</taxon>
        <taxon>Malvales</taxon>
        <taxon>Malvaceae</taxon>
        <taxon>Malvoideae</taxon>
        <taxon>Gossypium</taxon>
    </lineage>
</organism>
<dbReference type="InterPro" id="IPR004207">
    <property type="entry name" value="Fd_thioredoxin_Rdtase_alpha"/>
</dbReference>